<organism evidence="1">
    <name type="scientific">marine sediment metagenome</name>
    <dbReference type="NCBI Taxonomy" id="412755"/>
    <lineage>
        <taxon>unclassified sequences</taxon>
        <taxon>metagenomes</taxon>
        <taxon>ecological metagenomes</taxon>
    </lineage>
</organism>
<comment type="caution">
    <text evidence="1">The sequence shown here is derived from an EMBL/GenBank/DDBJ whole genome shotgun (WGS) entry which is preliminary data.</text>
</comment>
<sequence length="65" mass="7414">MVKTIAVSEEAYEKAMAKKREMEKRVGKIISMADAVEADLRGEGGTHKSQKPLEDIAEMRRLWQH</sequence>
<name>X1EHT5_9ZZZZ</name>
<evidence type="ECO:0000313" key="1">
    <source>
        <dbReference type="EMBL" id="GAH19925.1"/>
    </source>
</evidence>
<dbReference type="EMBL" id="BARU01000365">
    <property type="protein sequence ID" value="GAH19925.1"/>
    <property type="molecule type" value="Genomic_DNA"/>
</dbReference>
<reference evidence="1" key="1">
    <citation type="journal article" date="2014" name="Front. Microbiol.">
        <title>High frequency of phylogenetically diverse reductive dehalogenase-homologous genes in deep subseafloor sedimentary metagenomes.</title>
        <authorList>
            <person name="Kawai M."/>
            <person name="Futagami T."/>
            <person name="Toyoda A."/>
            <person name="Takaki Y."/>
            <person name="Nishi S."/>
            <person name="Hori S."/>
            <person name="Arai W."/>
            <person name="Tsubouchi T."/>
            <person name="Morono Y."/>
            <person name="Uchiyama I."/>
            <person name="Ito T."/>
            <person name="Fujiyama A."/>
            <person name="Inagaki F."/>
            <person name="Takami H."/>
        </authorList>
    </citation>
    <scope>NUCLEOTIDE SEQUENCE</scope>
    <source>
        <strain evidence="1">Expedition CK06-06</strain>
    </source>
</reference>
<proteinExistence type="predicted"/>
<protein>
    <submittedName>
        <fullName evidence="1">Uncharacterized protein</fullName>
    </submittedName>
</protein>
<dbReference type="AlphaFoldDB" id="X1EHT5"/>
<accession>X1EHT5</accession>
<gene>
    <name evidence="1" type="ORF">S03H2_01288</name>
</gene>